<reference evidence="2 3" key="1">
    <citation type="journal article" date="2019" name="Genome Biol. Evol.">
        <title>Insights into the evolution of the New World diploid cottons (Gossypium, subgenus Houzingenia) based on genome sequencing.</title>
        <authorList>
            <person name="Grover C.E."/>
            <person name="Arick M.A. 2nd"/>
            <person name="Thrash A."/>
            <person name="Conover J.L."/>
            <person name="Sanders W.S."/>
            <person name="Peterson D.G."/>
            <person name="Frelichowski J.E."/>
            <person name="Scheffler J.A."/>
            <person name="Scheffler B.E."/>
            <person name="Wendel J.F."/>
        </authorList>
    </citation>
    <scope>NUCLEOTIDE SEQUENCE [LARGE SCALE GENOMIC DNA]</scope>
    <source>
        <strain evidence="2">27</strain>
        <tissue evidence="2">Leaf</tissue>
    </source>
</reference>
<dbReference type="EMBL" id="JABFAC010000009">
    <property type="protein sequence ID" value="MBA0625071.1"/>
    <property type="molecule type" value="Genomic_DNA"/>
</dbReference>
<name>A0A7J8SG70_GOSDV</name>
<evidence type="ECO:0000313" key="2">
    <source>
        <dbReference type="EMBL" id="MBA0625071.1"/>
    </source>
</evidence>
<dbReference type="Proteomes" id="UP000593561">
    <property type="component" value="Unassembled WGS sequence"/>
</dbReference>
<gene>
    <name evidence="2" type="ORF">Godav_010318</name>
</gene>
<dbReference type="AlphaFoldDB" id="A0A7J8SG70"/>
<comment type="caution">
    <text evidence="2">The sequence shown here is derived from an EMBL/GenBank/DDBJ whole genome shotgun (WGS) entry which is preliminary data.</text>
</comment>
<protein>
    <submittedName>
        <fullName evidence="2">Uncharacterized protein</fullName>
    </submittedName>
</protein>
<accession>A0A7J8SG70</accession>
<feature type="region of interest" description="Disordered" evidence="1">
    <location>
        <begin position="53"/>
        <end position="72"/>
    </location>
</feature>
<evidence type="ECO:0000313" key="3">
    <source>
        <dbReference type="Proteomes" id="UP000593561"/>
    </source>
</evidence>
<keyword evidence="3" id="KW-1185">Reference proteome</keyword>
<organism evidence="2 3">
    <name type="scientific">Gossypium davidsonii</name>
    <name type="common">Davidson's cotton</name>
    <name type="synonym">Gossypium klotzschianum subsp. davidsonii</name>
    <dbReference type="NCBI Taxonomy" id="34287"/>
    <lineage>
        <taxon>Eukaryota</taxon>
        <taxon>Viridiplantae</taxon>
        <taxon>Streptophyta</taxon>
        <taxon>Embryophyta</taxon>
        <taxon>Tracheophyta</taxon>
        <taxon>Spermatophyta</taxon>
        <taxon>Magnoliopsida</taxon>
        <taxon>eudicotyledons</taxon>
        <taxon>Gunneridae</taxon>
        <taxon>Pentapetalae</taxon>
        <taxon>rosids</taxon>
        <taxon>malvids</taxon>
        <taxon>Malvales</taxon>
        <taxon>Malvaceae</taxon>
        <taxon>Malvoideae</taxon>
        <taxon>Gossypium</taxon>
    </lineage>
</organism>
<proteinExistence type="predicted"/>
<sequence>MIILIGQLSEELLKKLKPKQETLKVLYFDTYLGKQMKRHMRWQHGEEEGICRPSEWKKPRGKSIHSFRRIKG</sequence>
<evidence type="ECO:0000256" key="1">
    <source>
        <dbReference type="SAM" id="MobiDB-lite"/>
    </source>
</evidence>
<feature type="non-terminal residue" evidence="2">
    <location>
        <position position="72"/>
    </location>
</feature>
<feature type="compositionally biased region" description="Basic residues" evidence="1">
    <location>
        <begin position="59"/>
        <end position="72"/>
    </location>
</feature>